<dbReference type="InterPro" id="IPR011059">
    <property type="entry name" value="Metal-dep_hydrolase_composite"/>
</dbReference>
<dbReference type="Gene3D" id="3.10.310.70">
    <property type="match status" value="1"/>
</dbReference>
<comment type="caution">
    <text evidence="3">The sequence shown here is derived from an EMBL/GenBank/DDBJ whole genome shotgun (WGS) entry which is preliminary data.</text>
</comment>
<dbReference type="Proteomes" id="UP000011668">
    <property type="component" value="Unassembled WGS sequence"/>
</dbReference>
<dbReference type="InterPro" id="IPR032466">
    <property type="entry name" value="Metal_Hydrolase"/>
</dbReference>
<proteinExistence type="predicted"/>
<evidence type="ECO:0000256" key="1">
    <source>
        <dbReference type="SAM" id="MobiDB-lite"/>
    </source>
</evidence>
<dbReference type="OrthoDB" id="3501663at2759"/>
<keyword evidence="4" id="KW-1185">Reference proteome</keyword>
<dbReference type="InterPro" id="IPR013108">
    <property type="entry name" value="Amidohydro_3"/>
</dbReference>
<dbReference type="Pfam" id="PF07969">
    <property type="entry name" value="Amidohydro_3"/>
    <property type="match status" value="1"/>
</dbReference>
<feature type="domain" description="Amidohydrolase 3" evidence="2">
    <location>
        <begin position="162"/>
        <end position="646"/>
    </location>
</feature>
<dbReference type="EMBL" id="AFRT01000723">
    <property type="protein sequence ID" value="ELU42774.1"/>
    <property type="molecule type" value="Genomic_DNA"/>
</dbReference>
<accession>L8X2E9</accession>
<sequence>MHSAQLRRRIAKMDESARRLEKDNSPDDPKKQLEDPTLEQLRLASFKSRSRASAIGRGRVQAIVSAIAIGFLLLLIRTQKSKEPPSAYALCSAHGERNIWTVDESNARDRAECMVINGKFIADIGSVDDIRRRWGDRATTGPVAGAPDVSRKRGLKFIYLEKGQAAYPGFHDAHAHVLQWGWASQLPLRGSQTIEEILSKIRLYVESSPLEPGAWIEGQGWDQTLWGGAFPTAADLDQDPLLRDKPIVLARTDVHVSKEVIRRLGPLPDKVDGGEIIRDADGNPTGIFLDNAMALIGKYVPLPTHNLELITRADDAKPQWTDAQRLRFFRRTVKDALAVGLTTIHDAATYVPDIEFFKRMAIEGKLPLRLYLMGHVLSDTYWGAQLPNITAAESADGRLMLQAVKIFGDGALGSWGSALLEPYSDKPDTTGILRSSPDVLRALITDFYKNVGQNTHCIGLSQDRANKIVLDAYEEALKSSTDTDRRLRIEHAQILTQEDLKRMGDRERPANSCRPLIYPPQGPERIKGAKFRNGATVTTGSDFPVEGINPLLGFYAAVTRLAPDGTSPHGPGGWYPEQRMTRHEVVFSLALRGMTLHAAYASFQEHKVGRIVKGLRADVTVLSQDIMTVRVDEILGTGVVATIIDGSSSLSAYYPYGYCICLNRMWTRHAKSMGKLQFLCILSPPSSVHVTICGYGPVQYKSAYQMARSKYTNYGLEKGNEQGNGDKGYP</sequence>
<dbReference type="AlphaFoldDB" id="L8X2E9"/>
<gene>
    <name evidence="3" type="ORF">AG1IA_03196</name>
</gene>
<reference evidence="3 4" key="1">
    <citation type="journal article" date="2013" name="Nat. Commun.">
        <title>The evolution and pathogenic mechanisms of the rice sheath blight pathogen.</title>
        <authorList>
            <person name="Zheng A."/>
            <person name="Lin R."/>
            <person name="Xu L."/>
            <person name="Qin P."/>
            <person name="Tang C."/>
            <person name="Ai P."/>
            <person name="Zhang D."/>
            <person name="Liu Y."/>
            <person name="Sun Z."/>
            <person name="Feng H."/>
            <person name="Wang Y."/>
            <person name="Chen Y."/>
            <person name="Liang X."/>
            <person name="Fu R."/>
            <person name="Li Q."/>
            <person name="Zhang J."/>
            <person name="Yu X."/>
            <person name="Xie Z."/>
            <person name="Ding L."/>
            <person name="Guan P."/>
            <person name="Tang J."/>
            <person name="Liang Y."/>
            <person name="Wang S."/>
            <person name="Deng Q."/>
            <person name="Li S."/>
            <person name="Zhu J."/>
            <person name="Wang L."/>
            <person name="Liu H."/>
            <person name="Li P."/>
        </authorList>
    </citation>
    <scope>NUCLEOTIDE SEQUENCE [LARGE SCALE GENOMIC DNA]</scope>
    <source>
        <strain evidence="4">AG-1 IA</strain>
    </source>
</reference>
<evidence type="ECO:0000313" key="3">
    <source>
        <dbReference type="EMBL" id="ELU42774.1"/>
    </source>
</evidence>
<dbReference type="GO" id="GO:0016810">
    <property type="term" value="F:hydrolase activity, acting on carbon-nitrogen (but not peptide) bonds"/>
    <property type="evidence" value="ECO:0007669"/>
    <property type="project" value="InterPro"/>
</dbReference>
<dbReference type="Gene3D" id="2.30.40.10">
    <property type="entry name" value="Urease, subunit C, domain 1"/>
    <property type="match status" value="1"/>
</dbReference>
<dbReference type="SUPFAM" id="SSF51556">
    <property type="entry name" value="Metallo-dependent hydrolases"/>
    <property type="match status" value="1"/>
</dbReference>
<feature type="compositionally biased region" description="Basic residues" evidence="1">
    <location>
        <begin position="1"/>
        <end position="10"/>
    </location>
</feature>
<feature type="compositionally biased region" description="Basic and acidic residues" evidence="1">
    <location>
        <begin position="11"/>
        <end position="34"/>
    </location>
</feature>
<feature type="region of interest" description="Disordered" evidence="1">
    <location>
        <begin position="1"/>
        <end position="36"/>
    </location>
</feature>
<dbReference type="InterPro" id="IPR033932">
    <property type="entry name" value="YtcJ-like"/>
</dbReference>
<dbReference type="Gene3D" id="3.20.20.140">
    <property type="entry name" value="Metal-dependent hydrolases"/>
    <property type="match status" value="1"/>
</dbReference>
<dbReference type="PANTHER" id="PTHR22642">
    <property type="entry name" value="IMIDAZOLONEPROPIONASE"/>
    <property type="match status" value="1"/>
</dbReference>
<protein>
    <submittedName>
        <fullName evidence="3">Amidohydrolase</fullName>
    </submittedName>
</protein>
<dbReference type="STRING" id="983506.L8X2E9"/>
<organism evidence="3 4">
    <name type="scientific">Thanatephorus cucumeris (strain AG1-IA)</name>
    <name type="common">Rice sheath blight fungus</name>
    <name type="synonym">Rhizoctonia solani</name>
    <dbReference type="NCBI Taxonomy" id="983506"/>
    <lineage>
        <taxon>Eukaryota</taxon>
        <taxon>Fungi</taxon>
        <taxon>Dikarya</taxon>
        <taxon>Basidiomycota</taxon>
        <taxon>Agaricomycotina</taxon>
        <taxon>Agaricomycetes</taxon>
        <taxon>Cantharellales</taxon>
        <taxon>Ceratobasidiaceae</taxon>
        <taxon>Rhizoctonia</taxon>
        <taxon>Rhizoctonia solani AG-1</taxon>
    </lineage>
</organism>
<dbReference type="CDD" id="cd01300">
    <property type="entry name" value="YtcJ_like"/>
    <property type="match status" value="1"/>
</dbReference>
<evidence type="ECO:0000313" key="4">
    <source>
        <dbReference type="Proteomes" id="UP000011668"/>
    </source>
</evidence>
<dbReference type="PANTHER" id="PTHR22642:SF2">
    <property type="entry name" value="PROTEIN LONG AFTER FAR-RED 3"/>
    <property type="match status" value="1"/>
</dbReference>
<evidence type="ECO:0000259" key="2">
    <source>
        <dbReference type="Pfam" id="PF07969"/>
    </source>
</evidence>
<name>L8X2E9_THACA</name>
<dbReference type="OMA" id="GGWAMEY"/>
<dbReference type="HOGENOM" id="CLU_009942_1_1_1"/>
<keyword evidence="3" id="KW-0378">Hydrolase</keyword>